<keyword evidence="8 13" id="KW-0547">Nucleotide-binding</keyword>
<evidence type="ECO:0000256" key="8">
    <source>
        <dbReference type="ARBA" id="ARBA00022741"/>
    </source>
</evidence>
<comment type="pathway">
    <text evidence="2 13">Glycolipid biosynthesis; lipid IV(A) biosynthesis; lipid IV(A) from (3R)-3-hydroxytetradecanoyl-[acyl-carrier-protein] and UDP-N-acetyl-alpha-D-glucosamine: step 6/6.</text>
</comment>
<protein>
    <recommendedName>
        <fullName evidence="4 13">Tetraacyldisaccharide 4'-kinase</fullName>
        <ecNumber evidence="3 13">2.7.1.130</ecNumber>
    </recommendedName>
    <alternativeName>
        <fullName evidence="12 13">Lipid A 4'-kinase</fullName>
    </alternativeName>
</protein>
<comment type="function">
    <text evidence="1 13">Transfers the gamma-phosphate of ATP to the 4'-position of a tetraacyldisaccharide 1-phosphate intermediate (termed DS-1-P) to form tetraacyldisaccharide 1,4'-bis-phosphate (lipid IVA).</text>
</comment>
<evidence type="ECO:0000256" key="3">
    <source>
        <dbReference type="ARBA" id="ARBA00012071"/>
    </source>
</evidence>
<dbReference type="GO" id="GO:0009244">
    <property type="term" value="P:lipopolysaccharide core region biosynthetic process"/>
    <property type="evidence" value="ECO:0007669"/>
    <property type="project" value="TreeGrafter"/>
</dbReference>
<dbReference type="AlphaFoldDB" id="A0A317CD21"/>
<dbReference type="SUPFAM" id="SSF52540">
    <property type="entry name" value="P-loop containing nucleoside triphosphate hydrolases"/>
    <property type="match status" value="1"/>
</dbReference>
<evidence type="ECO:0000256" key="5">
    <source>
        <dbReference type="ARBA" id="ARBA00022516"/>
    </source>
</evidence>
<keyword evidence="5 13" id="KW-0444">Lipid biosynthesis</keyword>
<dbReference type="NCBIfam" id="TIGR00682">
    <property type="entry name" value="lpxK"/>
    <property type="match status" value="1"/>
</dbReference>
<accession>A0A317CD21</accession>
<comment type="similarity">
    <text evidence="13">Belongs to the LpxK family.</text>
</comment>
<proteinExistence type="inferred from homology"/>
<comment type="caution">
    <text evidence="14">The sequence shown here is derived from an EMBL/GenBank/DDBJ whole genome shotgun (WGS) entry which is preliminary data.</text>
</comment>
<comment type="catalytic activity">
    <reaction evidence="13">
        <text>a lipid A disaccharide + ATP = a lipid IVA + ADP + H(+)</text>
        <dbReference type="Rhea" id="RHEA:67840"/>
        <dbReference type="ChEBI" id="CHEBI:15378"/>
        <dbReference type="ChEBI" id="CHEBI:30616"/>
        <dbReference type="ChEBI" id="CHEBI:176343"/>
        <dbReference type="ChEBI" id="CHEBI:176425"/>
        <dbReference type="ChEBI" id="CHEBI:456216"/>
        <dbReference type="EC" id="2.7.1.130"/>
    </reaction>
</comment>
<dbReference type="Pfam" id="PF02606">
    <property type="entry name" value="LpxK"/>
    <property type="match status" value="1"/>
</dbReference>
<evidence type="ECO:0000256" key="13">
    <source>
        <dbReference type="HAMAP-Rule" id="MF_00409"/>
    </source>
</evidence>
<keyword evidence="10 13" id="KW-0067">ATP-binding</keyword>
<dbReference type="InterPro" id="IPR027417">
    <property type="entry name" value="P-loop_NTPase"/>
</dbReference>
<dbReference type="PANTHER" id="PTHR42724">
    <property type="entry name" value="TETRAACYLDISACCHARIDE 4'-KINASE"/>
    <property type="match status" value="1"/>
</dbReference>
<evidence type="ECO:0000256" key="6">
    <source>
        <dbReference type="ARBA" id="ARBA00022556"/>
    </source>
</evidence>
<evidence type="ECO:0000256" key="10">
    <source>
        <dbReference type="ARBA" id="ARBA00022840"/>
    </source>
</evidence>
<dbReference type="GO" id="GO:0005886">
    <property type="term" value="C:plasma membrane"/>
    <property type="evidence" value="ECO:0007669"/>
    <property type="project" value="TreeGrafter"/>
</dbReference>
<dbReference type="UniPathway" id="UPA00359">
    <property type="reaction ID" value="UER00482"/>
</dbReference>
<dbReference type="HAMAP" id="MF_00409">
    <property type="entry name" value="LpxK"/>
    <property type="match status" value="1"/>
</dbReference>
<keyword evidence="15" id="KW-1185">Reference proteome</keyword>
<evidence type="ECO:0000256" key="2">
    <source>
        <dbReference type="ARBA" id="ARBA00004870"/>
    </source>
</evidence>
<gene>
    <name evidence="13" type="primary">lpxK</name>
    <name evidence="14" type="ORF">DKT75_12980</name>
</gene>
<sequence>MVFMRRFSICKLMAKSDPKSSQSQISWVQRRLEKIWYKGGWGASVLLPLEGLYRLLAKADQSSSKNKQIPHPLPIIVVGNISVGGTGKTPLVIYLAEQLQQAGYRPAIITRGYAGDLQEWPVMVSPESDPSVCGDEPVLMAQRSGVPVIAGPDRNADVTFLLENTDCNIVISDDGLQHYKLKRDIEIAVIDGARGLGNGHCLPAGPLREPAARLASCDFVIVNEVMANADISMQLQVSELSHLNSGNQQPLSAWKGQTVHAVTGIGNPSRFFDTLRSEGLDVIEHYFPDHHPFSLSDIEFDDRFLVVMTEKDAVKCHSFATDKHWCVPVTAKVSKAFIKDLLKRLGEMEFEHNKP</sequence>
<evidence type="ECO:0000256" key="7">
    <source>
        <dbReference type="ARBA" id="ARBA00022679"/>
    </source>
</evidence>
<dbReference type="Proteomes" id="UP000245506">
    <property type="component" value="Unassembled WGS sequence"/>
</dbReference>
<keyword evidence="9 13" id="KW-0418">Kinase</keyword>
<evidence type="ECO:0000256" key="9">
    <source>
        <dbReference type="ARBA" id="ARBA00022777"/>
    </source>
</evidence>
<dbReference type="InterPro" id="IPR003758">
    <property type="entry name" value="LpxK"/>
</dbReference>
<evidence type="ECO:0000256" key="4">
    <source>
        <dbReference type="ARBA" id="ARBA00016436"/>
    </source>
</evidence>
<dbReference type="EC" id="2.7.1.130" evidence="3 13"/>
<keyword evidence="7 13" id="KW-0808">Transferase</keyword>
<keyword evidence="6 13" id="KW-0441">Lipid A biosynthesis</keyword>
<dbReference type="GO" id="GO:0009029">
    <property type="term" value="F:lipid-A 4'-kinase activity"/>
    <property type="evidence" value="ECO:0007669"/>
    <property type="project" value="UniProtKB-UniRule"/>
</dbReference>
<organism evidence="14 15">
    <name type="scientific">Leucothrix arctica</name>
    <dbReference type="NCBI Taxonomy" id="1481894"/>
    <lineage>
        <taxon>Bacteria</taxon>
        <taxon>Pseudomonadati</taxon>
        <taxon>Pseudomonadota</taxon>
        <taxon>Gammaproteobacteria</taxon>
        <taxon>Thiotrichales</taxon>
        <taxon>Thiotrichaceae</taxon>
        <taxon>Leucothrix</taxon>
    </lineage>
</organism>
<dbReference type="GO" id="GO:0009245">
    <property type="term" value="P:lipid A biosynthetic process"/>
    <property type="evidence" value="ECO:0007669"/>
    <property type="project" value="UniProtKB-UniRule"/>
</dbReference>
<keyword evidence="11 13" id="KW-0443">Lipid metabolism</keyword>
<evidence type="ECO:0000313" key="14">
    <source>
        <dbReference type="EMBL" id="PWQ95253.1"/>
    </source>
</evidence>
<dbReference type="PANTHER" id="PTHR42724:SF1">
    <property type="entry name" value="TETRAACYLDISACCHARIDE 4'-KINASE, MITOCHONDRIAL-RELATED"/>
    <property type="match status" value="1"/>
</dbReference>
<reference evidence="14 15" key="1">
    <citation type="submission" date="2018-05" db="EMBL/GenBank/DDBJ databases">
        <title>Leucothrix arctica sp. nov., isolated from Arctic seawater.</title>
        <authorList>
            <person name="Choi A."/>
            <person name="Baek K."/>
        </authorList>
    </citation>
    <scope>NUCLEOTIDE SEQUENCE [LARGE SCALE GENOMIC DNA]</scope>
    <source>
        <strain evidence="14 15">IMCC9719</strain>
    </source>
</reference>
<feature type="binding site" evidence="13">
    <location>
        <begin position="82"/>
        <end position="89"/>
    </location>
    <ligand>
        <name>ATP</name>
        <dbReference type="ChEBI" id="CHEBI:30616"/>
    </ligand>
</feature>
<name>A0A317CD21_9GAMM</name>
<dbReference type="EMBL" id="QGKL01000035">
    <property type="protein sequence ID" value="PWQ95253.1"/>
    <property type="molecule type" value="Genomic_DNA"/>
</dbReference>
<evidence type="ECO:0000256" key="11">
    <source>
        <dbReference type="ARBA" id="ARBA00023098"/>
    </source>
</evidence>
<dbReference type="GO" id="GO:0005524">
    <property type="term" value="F:ATP binding"/>
    <property type="evidence" value="ECO:0007669"/>
    <property type="project" value="UniProtKB-UniRule"/>
</dbReference>
<evidence type="ECO:0000256" key="12">
    <source>
        <dbReference type="ARBA" id="ARBA00029757"/>
    </source>
</evidence>
<evidence type="ECO:0000256" key="1">
    <source>
        <dbReference type="ARBA" id="ARBA00002274"/>
    </source>
</evidence>
<evidence type="ECO:0000313" key="15">
    <source>
        <dbReference type="Proteomes" id="UP000245506"/>
    </source>
</evidence>